<keyword evidence="10" id="KW-0238">DNA-binding</keyword>
<evidence type="ECO:0000256" key="4">
    <source>
        <dbReference type="ARBA" id="ARBA00022722"/>
    </source>
</evidence>
<dbReference type="Proteomes" id="UP000645676">
    <property type="component" value="Unassembled WGS sequence"/>
</dbReference>
<comment type="catalytic activity">
    <reaction evidence="1">
        <text>Endonucleolytic cleavage of DNA to give random double-stranded fragments with terminal 5'-phosphates, ATP is simultaneously hydrolyzed.</text>
        <dbReference type="EC" id="3.1.21.3"/>
    </reaction>
</comment>
<evidence type="ECO:0000256" key="9">
    <source>
        <dbReference type="ARBA" id="ARBA00022840"/>
    </source>
</evidence>
<evidence type="ECO:0000256" key="10">
    <source>
        <dbReference type="ARBA" id="ARBA00023125"/>
    </source>
</evidence>
<evidence type="ECO:0000256" key="3">
    <source>
        <dbReference type="ARBA" id="ARBA00012654"/>
    </source>
</evidence>
<dbReference type="InterPro" id="IPR014001">
    <property type="entry name" value="Helicase_ATP-bd"/>
</dbReference>
<dbReference type="InterPro" id="IPR027417">
    <property type="entry name" value="P-loop_NTPase"/>
</dbReference>
<dbReference type="GO" id="GO:0120545">
    <property type="term" value="F:nucleic acid conformation isomerase activity"/>
    <property type="evidence" value="ECO:0007669"/>
    <property type="project" value="UniProtKB-ARBA"/>
</dbReference>
<evidence type="ECO:0000259" key="11">
    <source>
        <dbReference type="SMART" id="SM00487"/>
    </source>
</evidence>
<dbReference type="CDD" id="cd22332">
    <property type="entry name" value="HsdR_N"/>
    <property type="match status" value="1"/>
</dbReference>
<dbReference type="GO" id="GO:0009307">
    <property type="term" value="P:DNA restriction-modification system"/>
    <property type="evidence" value="ECO:0007669"/>
    <property type="project" value="UniProtKB-KW"/>
</dbReference>
<dbReference type="InterPro" id="IPR007409">
    <property type="entry name" value="Restrct_endonuc_type1_HsdR_N"/>
</dbReference>
<accession>A0A832T3X9</accession>
<gene>
    <name evidence="12" type="ORF">HA335_03525</name>
</gene>
<evidence type="ECO:0000313" key="12">
    <source>
        <dbReference type="EMBL" id="HII59641.1"/>
    </source>
</evidence>
<feature type="domain" description="Helicase ATP-binding" evidence="11">
    <location>
        <begin position="258"/>
        <end position="553"/>
    </location>
</feature>
<keyword evidence="8" id="KW-0378">Hydrolase</keyword>
<dbReference type="Gene3D" id="3.40.50.300">
    <property type="entry name" value="P-loop containing nucleotide triphosphate hydrolases"/>
    <property type="match status" value="3"/>
</dbReference>
<keyword evidence="7 12" id="KW-0255">Endonuclease</keyword>
<name>A0A832T3X9_9EURY</name>
<evidence type="ECO:0000256" key="8">
    <source>
        <dbReference type="ARBA" id="ARBA00022801"/>
    </source>
</evidence>
<dbReference type="InterPro" id="IPR051268">
    <property type="entry name" value="Type-I_R_enzyme_R_subunit"/>
</dbReference>
<dbReference type="CDD" id="cd18800">
    <property type="entry name" value="SF2_C_EcoR124I-like"/>
    <property type="match status" value="1"/>
</dbReference>
<dbReference type="InterPro" id="IPR004473">
    <property type="entry name" value="Restrct_endonuc_typeI_HsdR"/>
</dbReference>
<evidence type="ECO:0000256" key="6">
    <source>
        <dbReference type="ARBA" id="ARBA00022747"/>
    </source>
</evidence>
<dbReference type="GO" id="GO:0003677">
    <property type="term" value="F:DNA binding"/>
    <property type="evidence" value="ECO:0007669"/>
    <property type="project" value="UniProtKB-KW"/>
</dbReference>
<keyword evidence="5" id="KW-0547">Nucleotide-binding</keyword>
<dbReference type="Pfam" id="PF18766">
    <property type="entry name" value="SWI2_SNF2"/>
    <property type="match status" value="1"/>
</dbReference>
<evidence type="ECO:0000256" key="1">
    <source>
        <dbReference type="ARBA" id="ARBA00000851"/>
    </source>
</evidence>
<dbReference type="GO" id="GO:0005524">
    <property type="term" value="F:ATP binding"/>
    <property type="evidence" value="ECO:0007669"/>
    <property type="project" value="UniProtKB-KW"/>
</dbReference>
<keyword evidence="9" id="KW-0067">ATP-binding</keyword>
<dbReference type="InterPro" id="IPR055180">
    <property type="entry name" value="HsdR_RecA-like_helicase_dom_2"/>
</dbReference>
<dbReference type="EC" id="3.1.21.3" evidence="3"/>
<evidence type="ECO:0000256" key="7">
    <source>
        <dbReference type="ARBA" id="ARBA00022759"/>
    </source>
</evidence>
<dbReference type="PANTHER" id="PTHR30195:SF15">
    <property type="entry name" value="TYPE I RESTRICTION ENZYME HINDI ENDONUCLEASE SUBUNIT"/>
    <property type="match status" value="1"/>
</dbReference>
<dbReference type="InterPro" id="IPR040980">
    <property type="entry name" value="SWI2_SNF2"/>
</dbReference>
<keyword evidence="6" id="KW-0680">Restriction system</keyword>
<comment type="similarity">
    <text evidence="2">Belongs to the HsdR family.</text>
</comment>
<proteinExistence type="inferred from homology"/>
<evidence type="ECO:0000256" key="2">
    <source>
        <dbReference type="ARBA" id="ARBA00008598"/>
    </source>
</evidence>
<dbReference type="GO" id="GO:0009035">
    <property type="term" value="F:type I site-specific deoxyribonuclease activity"/>
    <property type="evidence" value="ECO:0007669"/>
    <property type="project" value="UniProtKB-EC"/>
</dbReference>
<evidence type="ECO:0000313" key="13">
    <source>
        <dbReference type="Proteomes" id="UP000645676"/>
    </source>
</evidence>
<dbReference type="NCBIfam" id="TIGR00348">
    <property type="entry name" value="hsdR"/>
    <property type="match status" value="1"/>
</dbReference>
<dbReference type="EMBL" id="DUJR01000018">
    <property type="protein sequence ID" value="HII59641.1"/>
    <property type="molecule type" value="Genomic_DNA"/>
</dbReference>
<dbReference type="AlphaFoldDB" id="A0A832T3X9"/>
<organism evidence="12 13">
    <name type="scientific">Methanocaldococcus jannaschii</name>
    <dbReference type="NCBI Taxonomy" id="2190"/>
    <lineage>
        <taxon>Archaea</taxon>
        <taxon>Methanobacteriati</taxon>
        <taxon>Methanobacteriota</taxon>
        <taxon>Methanomada group</taxon>
        <taxon>Methanococci</taxon>
        <taxon>Methanococcales</taxon>
        <taxon>Methanocaldococcaceae</taxon>
        <taxon>Methanocaldococcus</taxon>
    </lineage>
</organism>
<comment type="caution">
    <text evidence="12">The sequence shown here is derived from an EMBL/GenBank/DDBJ whole genome shotgun (WGS) entry which is preliminary data.</text>
</comment>
<reference evidence="12" key="1">
    <citation type="journal article" date="2020" name="bioRxiv">
        <title>A rank-normalized archaeal taxonomy based on genome phylogeny resolves widespread incomplete and uneven classifications.</title>
        <authorList>
            <person name="Rinke C."/>
            <person name="Chuvochina M."/>
            <person name="Mussig A.J."/>
            <person name="Chaumeil P.-A."/>
            <person name="Waite D.W."/>
            <person name="Whitman W.B."/>
            <person name="Parks D.H."/>
            <person name="Hugenholtz P."/>
        </authorList>
    </citation>
    <scope>NUCLEOTIDE SEQUENCE</scope>
    <source>
        <strain evidence="12">UBA8849</strain>
    </source>
</reference>
<dbReference type="Gene3D" id="3.90.1570.50">
    <property type="match status" value="1"/>
</dbReference>
<dbReference type="SUPFAM" id="SSF52540">
    <property type="entry name" value="P-loop containing nucleoside triphosphate hydrolases"/>
    <property type="match status" value="2"/>
</dbReference>
<evidence type="ECO:0000256" key="5">
    <source>
        <dbReference type="ARBA" id="ARBA00022741"/>
    </source>
</evidence>
<dbReference type="Pfam" id="PF22679">
    <property type="entry name" value="T1R_D3-like"/>
    <property type="match status" value="1"/>
</dbReference>
<dbReference type="Pfam" id="PF04313">
    <property type="entry name" value="HSDR_N"/>
    <property type="match status" value="1"/>
</dbReference>
<dbReference type="SMART" id="SM00487">
    <property type="entry name" value="DEXDc"/>
    <property type="match status" value="1"/>
</dbReference>
<dbReference type="PANTHER" id="PTHR30195">
    <property type="entry name" value="TYPE I SITE-SPECIFIC DEOXYRIBONUCLEASE PROTEIN SUBUNIT M AND R"/>
    <property type="match status" value="1"/>
</dbReference>
<keyword evidence="4" id="KW-0540">Nuclease</keyword>
<sequence length="1159" mass="138057">MIREEYLDVENIKEKLQEIGWEDGKKYINFKEYQLIPDYYLPNFFEEKFKEINKTLLSYLTPKEVKEVIDFIKNELKNADEIKILDYLKYGIEVVVKKSEKRKFKLIDYKNIDKNTFFYLCEAEFKGNPKNSRPDITLFINGIPVVIIEAKATLKIDSHLEGISQIRRYEKFSPDLFRFVQFAISYGEEQLYTPTMPNWYKENIHLPAYYWRIRQKINGKKVVKDDIFYILNPSILLEIIRYFIFYRKDEYSKTKTLSKIIARYNQYFATKKAMKRIDEYLSGDSKNKGLIWHWQGSGKTYTMFFIANYFLDKYFSENPVIFFVVDRVDLERQSKEFYEAIQEKKFKTILKRIDSINKLYEVIKSIKMSELSNKVIVRGIYTTTIQKFQYERSKKEKDNNKEKDKDDEDLDLSKPIEEIIKKIEDKLKKEEKEGKIKGLKDLLIILAFIYLKHLKEKNPEEYKKHIENLKKLKDKDKKEEYLINLGNIKRKHILILIDEAHRTQYGILGGMRKITFPNAITFGFTGTPVFKNEKNTFTEFSYPEKGEFYLDVYFIGDSIKDKFTLPLTYQIVKEGDIKSEGIQITLDEEDIKEFIDEWIKRGEDINLFDRKKLPKYINKSKTILLNPKRIDKVAKYIVDRIEEDTENFKFKAMVVAVNRLGCVRFKKALDKYLKEKFGDEAEKWAEVVMTYHHNEEEKEIIEYMKKLKKERNSNDFNEINQIIREEFLNSENPKILIVTDMLLTGFDAPRLKVMYLDKPLYGHRLLQAIARTNRPYPDKEFGLIVDSVGLFKVLTETMALYNMLAEEEIREDFKNNLISSIDEIFQEFKLKLEMVKESLKNLKINDEDLSIDVNTLKTLTKNKDFNNNELKEKLDLIAFYAEDGKNARILKLIDDLKAVIKLYKALGSYPQKIFYIEDIELLSFIYAYLIKKLKPKKKSNRKFWEELISFIHNKMLVDDLTVIEEINLNPDDLDKILKENIGKREIKRAVANYYFILKNSILDKQHDPIYKEILERLERLRRDWIMKRIDDKIYLNAIKNLMELKNNYDKKIKGKSSIERIKESISTYIGENILKDQDIKLNLENTEKLITKMQNLNKLSKLQRKKFKKELSCALLEDLLKELKGKIKDEDAKKVAELSDNLVSEFILKEIWGENYENQ</sequence>
<protein>
    <recommendedName>
        <fullName evidence="3">type I site-specific deoxyribonuclease</fullName>
        <ecNumber evidence="3">3.1.21.3</ecNumber>
    </recommendedName>
</protein>